<dbReference type="AlphaFoldDB" id="A0AAW1LBZ8"/>
<keyword evidence="6" id="KW-0472">Membrane</keyword>
<dbReference type="InterPro" id="IPR013083">
    <property type="entry name" value="Znf_RING/FYVE/PHD"/>
</dbReference>
<dbReference type="PROSITE" id="PS50089">
    <property type="entry name" value="ZF_RING_2"/>
    <property type="match status" value="1"/>
</dbReference>
<keyword evidence="2" id="KW-0677">Repeat</keyword>
<keyword evidence="4" id="KW-0862">Zinc</keyword>
<reference evidence="8 9" key="1">
    <citation type="journal article" date="2024" name="BMC Genomics">
        <title>De novo assembly and annotation of Popillia japonica's genome with initial clues to its potential as an invasive pest.</title>
        <authorList>
            <person name="Cucini C."/>
            <person name="Boschi S."/>
            <person name="Funari R."/>
            <person name="Cardaioli E."/>
            <person name="Iannotti N."/>
            <person name="Marturano G."/>
            <person name="Paoli F."/>
            <person name="Bruttini M."/>
            <person name="Carapelli A."/>
            <person name="Frati F."/>
            <person name="Nardi F."/>
        </authorList>
    </citation>
    <scope>NUCLEOTIDE SEQUENCE [LARGE SCALE GENOMIC DNA]</scope>
    <source>
        <strain evidence="8">DMR45628</strain>
    </source>
</reference>
<dbReference type="EMBL" id="JASPKY010000136">
    <property type="protein sequence ID" value="KAK9731249.1"/>
    <property type="molecule type" value="Genomic_DNA"/>
</dbReference>
<accession>A0AAW1LBZ8</accession>
<evidence type="ECO:0000256" key="3">
    <source>
        <dbReference type="ARBA" id="ARBA00022771"/>
    </source>
</evidence>
<evidence type="ECO:0000256" key="2">
    <source>
        <dbReference type="ARBA" id="ARBA00022737"/>
    </source>
</evidence>
<dbReference type="SUPFAM" id="SSF57850">
    <property type="entry name" value="RING/U-box"/>
    <property type="match status" value="1"/>
</dbReference>
<keyword evidence="9" id="KW-1185">Reference proteome</keyword>
<keyword evidence="6" id="KW-0812">Transmembrane</keyword>
<name>A0AAW1LBZ8_POPJA</name>
<dbReference type="GO" id="GO:0008270">
    <property type="term" value="F:zinc ion binding"/>
    <property type="evidence" value="ECO:0007669"/>
    <property type="project" value="UniProtKB-KW"/>
</dbReference>
<protein>
    <recommendedName>
        <fullName evidence="7">RING-type domain-containing protein</fullName>
    </recommendedName>
</protein>
<keyword evidence="1" id="KW-0853">WD repeat</keyword>
<keyword evidence="3 5" id="KW-0479">Metal-binding</keyword>
<evidence type="ECO:0000313" key="8">
    <source>
        <dbReference type="EMBL" id="KAK9731249.1"/>
    </source>
</evidence>
<evidence type="ECO:0000256" key="5">
    <source>
        <dbReference type="PROSITE-ProRule" id="PRU00175"/>
    </source>
</evidence>
<feature type="domain" description="RING-type" evidence="7">
    <location>
        <begin position="78"/>
        <end position="116"/>
    </location>
</feature>
<proteinExistence type="predicted"/>
<evidence type="ECO:0000256" key="1">
    <source>
        <dbReference type="ARBA" id="ARBA00022574"/>
    </source>
</evidence>
<gene>
    <name evidence="8" type="ORF">QE152_g13865</name>
</gene>
<dbReference type="InterPro" id="IPR001841">
    <property type="entry name" value="Znf_RING"/>
</dbReference>
<evidence type="ECO:0000256" key="6">
    <source>
        <dbReference type="SAM" id="Phobius"/>
    </source>
</evidence>
<keyword evidence="3 5" id="KW-0863">Zinc-finger</keyword>
<comment type="caution">
    <text evidence="8">The sequence shown here is derived from an EMBL/GenBank/DDBJ whole genome shotgun (WGS) entry which is preliminary data.</text>
</comment>
<sequence>MALQYSLAIMLGLGFGLGVFIYEYVQQASYKRYQQSYQYGQHDTIYLINFTPSPQKAISAKSIRRRNKPKKEEEEKICVICSKPILGNFTVLACKHRYHENCIKEWFELCKTTKCPYGCS</sequence>
<evidence type="ECO:0000313" key="9">
    <source>
        <dbReference type="Proteomes" id="UP001458880"/>
    </source>
</evidence>
<dbReference type="InterPro" id="IPR049566">
    <property type="entry name" value="WDR59_RTC1-like_RING_Znf"/>
</dbReference>
<dbReference type="Pfam" id="PF17120">
    <property type="entry name" value="zf-RING_16"/>
    <property type="match status" value="1"/>
</dbReference>
<keyword evidence="6" id="KW-1133">Transmembrane helix</keyword>
<feature type="transmembrane region" description="Helical" evidence="6">
    <location>
        <begin position="6"/>
        <end position="25"/>
    </location>
</feature>
<evidence type="ECO:0000259" key="7">
    <source>
        <dbReference type="PROSITE" id="PS50089"/>
    </source>
</evidence>
<evidence type="ECO:0000256" key="4">
    <source>
        <dbReference type="ARBA" id="ARBA00022833"/>
    </source>
</evidence>
<dbReference type="Proteomes" id="UP001458880">
    <property type="component" value="Unassembled WGS sequence"/>
</dbReference>
<organism evidence="8 9">
    <name type="scientific">Popillia japonica</name>
    <name type="common">Japanese beetle</name>
    <dbReference type="NCBI Taxonomy" id="7064"/>
    <lineage>
        <taxon>Eukaryota</taxon>
        <taxon>Metazoa</taxon>
        <taxon>Ecdysozoa</taxon>
        <taxon>Arthropoda</taxon>
        <taxon>Hexapoda</taxon>
        <taxon>Insecta</taxon>
        <taxon>Pterygota</taxon>
        <taxon>Neoptera</taxon>
        <taxon>Endopterygota</taxon>
        <taxon>Coleoptera</taxon>
        <taxon>Polyphaga</taxon>
        <taxon>Scarabaeiformia</taxon>
        <taxon>Scarabaeidae</taxon>
        <taxon>Rutelinae</taxon>
        <taxon>Popillia</taxon>
    </lineage>
</organism>
<dbReference type="Gene3D" id="3.30.40.10">
    <property type="entry name" value="Zinc/RING finger domain, C3HC4 (zinc finger)"/>
    <property type="match status" value="1"/>
</dbReference>